<dbReference type="Gene3D" id="3.30.200.20">
    <property type="entry name" value="Phosphorylase Kinase, domain 1"/>
    <property type="match status" value="1"/>
</dbReference>
<evidence type="ECO:0000313" key="4">
    <source>
        <dbReference type="EMBL" id="KAJ7640511.1"/>
    </source>
</evidence>
<dbReference type="EMBL" id="JARKIE010000429">
    <property type="protein sequence ID" value="KAJ7640511.1"/>
    <property type="molecule type" value="Genomic_DNA"/>
</dbReference>
<keyword evidence="5" id="KW-1185">Reference proteome</keyword>
<reference evidence="4" key="1">
    <citation type="submission" date="2023-03" db="EMBL/GenBank/DDBJ databases">
        <title>Massive genome expansion in bonnet fungi (Mycena s.s.) driven by repeated elements and novel gene families across ecological guilds.</title>
        <authorList>
            <consortium name="Lawrence Berkeley National Laboratory"/>
            <person name="Harder C.B."/>
            <person name="Miyauchi S."/>
            <person name="Viragh M."/>
            <person name="Kuo A."/>
            <person name="Thoen E."/>
            <person name="Andreopoulos B."/>
            <person name="Lu D."/>
            <person name="Skrede I."/>
            <person name="Drula E."/>
            <person name="Henrissat B."/>
            <person name="Morin E."/>
            <person name="Kohler A."/>
            <person name="Barry K."/>
            <person name="LaButti K."/>
            <person name="Morin E."/>
            <person name="Salamov A."/>
            <person name="Lipzen A."/>
            <person name="Mereny Z."/>
            <person name="Hegedus B."/>
            <person name="Baldrian P."/>
            <person name="Stursova M."/>
            <person name="Weitz H."/>
            <person name="Taylor A."/>
            <person name="Grigoriev I.V."/>
            <person name="Nagy L.G."/>
            <person name="Martin F."/>
            <person name="Kauserud H."/>
        </authorList>
    </citation>
    <scope>NUCLEOTIDE SEQUENCE</scope>
    <source>
        <strain evidence="4">CBHHK067</strain>
    </source>
</reference>
<evidence type="ECO:0000259" key="3">
    <source>
        <dbReference type="PROSITE" id="PS50011"/>
    </source>
</evidence>
<dbReference type="PROSITE" id="PS00107">
    <property type="entry name" value="PROTEIN_KINASE_ATP"/>
    <property type="match status" value="1"/>
</dbReference>
<dbReference type="AlphaFoldDB" id="A0AAD7FS95"/>
<dbReference type="GO" id="GO:0004674">
    <property type="term" value="F:protein serine/threonine kinase activity"/>
    <property type="evidence" value="ECO:0007669"/>
    <property type="project" value="TreeGrafter"/>
</dbReference>
<comment type="caution">
    <text evidence="4">The sequence shown here is derived from an EMBL/GenBank/DDBJ whole genome shotgun (WGS) entry which is preliminary data.</text>
</comment>
<feature type="domain" description="Protein kinase" evidence="3">
    <location>
        <begin position="18"/>
        <end position="106"/>
    </location>
</feature>
<dbReference type="SUPFAM" id="SSF56112">
    <property type="entry name" value="Protein kinase-like (PK-like)"/>
    <property type="match status" value="1"/>
</dbReference>
<evidence type="ECO:0000256" key="2">
    <source>
        <dbReference type="SAM" id="MobiDB-lite"/>
    </source>
</evidence>
<protein>
    <recommendedName>
        <fullName evidence="3">Protein kinase domain-containing protein</fullName>
    </recommendedName>
</protein>
<organism evidence="4 5">
    <name type="scientific">Mycena rosella</name>
    <name type="common">Pink bonnet</name>
    <name type="synonym">Agaricus rosellus</name>
    <dbReference type="NCBI Taxonomy" id="1033263"/>
    <lineage>
        <taxon>Eukaryota</taxon>
        <taxon>Fungi</taxon>
        <taxon>Dikarya</taxon>
        <taxon>Basidiomycota</taxon>
        <taxon>Agaricomycotina</taxon>
        <taxon>Agaricomycetes</taxon>
        <taxon>Agaricomycetidae</taxon>
        <taxon>Agaricales</taxon>
        <taxon>Marasmiineae</taxon>
        <taxon>Mycenaceae</taxon>
        <taxon>Mycena</taxon>
    </lineage>
</organism>
<dbReference type="Pfam" id="PF07714">
    <property type="entry name" value="PK_Tyr_Ser-Thr"/>
    <property type="match status" value="1"/>
</dbReference>
<dbReference type="InterPro" id="IPR000719">
    <property type="entry name" value="Prot_kinase_dom"/>
</dbReference>
<dbReference type="PANTHER" id="PTHR44329">
    <property type="entry name" value="SERINE/THREONINE-PROTEIN KINASE TNNI3K-RELATED"/>
    <property type="match status" value="1"/>
</dbReference>
<feature type="compositionally biased region" description="Low complexity" evidence="2">
    <location>
        <begin position="97"/>
        <end position="106"/>
    </location>
</feature>
<dbReference type="PROSITE" id="PS50011">
    <property type="entry name" value="PROTEIN_KINASE_DOM"/>
    <property type="match status" value="1"/>
</dbReference>
<dbReference type="InterPro" id="IPR017441">
    <property type="entry name" value="Protein_kinase_ATP_BS"/>
</dbReference>
<dbReference type="InterPro" id="IPR011009">
    <property type="entry name" value="Kinase-like_dom_sf"/>
</dbReference>
<name>A0AAD7FS95_MYCRO</name>
<proteinExistence type="predicted"/>
<evidence type="ECO:0000256" key="1">
    <source>
        <dbReference type="PROSITE-ProRule" id="PRU10141"/>
    </source>
</evidence>
<keyword evidence="1" id="KW-0547">Nucleotide-binding</keyword>
<feature type="binding site" evidence="1">
    <location>
        <position position="45"/>
    </location>
    <ligand>
        <name>ATP</name>
        <dbReference type="ChEBI" id="CHEBI:30616"/>
    </ligand>
</feature>
<dbReference type="GO" id="GO:0005524">
    <property type="term" value="F:ATP binding"/>
    <property type="evidence" value="ECO:0007669"/>
    <property type="project" value="UniProtKB-UniRule"/>
</dbReference>
<dbReference type="InterPro" id="IPR001245">
    <property type="entry name" value="Ser-Thr/Tyr_kinase_cat_dom"/>
</dbReference>
<accession>A0AAD7FS95</accession>
<dbReference type="Proteomes" id="UP001221757">
    <property type="component" value="Unassembled WGS sequence"/>
</dbReference>
<feature type="region of interest" description="Disordered" evidence="2">
    <location>
        <begin position="86"/>
        <end position="106"/>
    </location>
</feature>
<evidence type="ECO:0000313" key="5">
    <source>
        <dbReference type="Proteomes" id="UP001221757"/>
    </source>
</evidence>
<dbReference type="InterPro" id="IPR051681">
    <property type="entry name" value="Ser/Thr_Kinases-Pseudokinases"/>
</dbReference>
<sequence>MSGRQVQLEDWMIASFDVEYGPEIGAGGFGKVYRATLNRMEVAIKVLQNVAGIKPSVVLLQKEIEIWMNLRHPHVLQFLGANTLGRRRSEARREAPSRATTTTRGV</sequence>
<gene>
    <name evidence="4" type="ORF">B0H17DRAFT_1216605</name>
</gene>
<feature type="compositionally biased region" description="Basic and acidic residues" evidence="2">
    <location>
        <begin position="87"/>
        <end position="96"/>
    </location>
</feature>
<dbReference type="PANTHER" id="PTHR44329:SF261">
    <property type="entry name" value="ZINC FINGER CONTAINING PROTEIN KINASE-RELATED"/>
    <property type="match status" value="1"/>
</dbReference>
<keyword evidence="1" id="KW-0067">ATP-binding</keyword>